<feature type="region of interest" description="Disordered" evidence="1">
    <location>
        <begin position="1"/>
        <end position="41"/>
    </location>
</feature>
<keyword evidence="3" id="KW-1185">Reference proteome</keyword>
<evidence type="ECO:0000256" key="1">
    <source>
        <dbReference type="SAM" id="MobiDB-lite"/>
    </source>
</evidence>
<feature type="compositionally biased region" description="Basic and acidic residues" evidence="1">
    <location>
        <begin position="1"/>
        <end position="14"/>
    </location>
</feature>
<evidence type="ECO:0000313" key="2">
    <source>
        <dbReference type="EMBL" id="GAA0740624.1"/>
    </source>
</evidence>
<comment type="caution">
    <text evidence="2">The sequence shown here is derived from an EMBL/GenBank/DDBJ whole genome shotgun (WGS) entry which is preliminary data.</text>
</comment>
<evidence type="ECO:0000313" key="3">
    <source>
        <dbReference type="Proteomes" id="UP001501510"/>
    </source>
</evidence>
<name>A0ABN1JIN8_9CLOT</name>
<dbReference type="EMBL" id="BAAACG010000009">
    <property type="protein sequence ID" value="GAA0740624.1"/>
    <property type="molecule type" value="Genomic_DNA"/>
</dbReference>
<accession>A0ABN1JIN8</accession>
<dbReference type="Proteomes" id="UP001501510">
    <property type="component" value="Unassembled WGS sequence"/>
</dbReference>
<gene>
    <name evidence="2" type="ORF">GCM10008906_20890</name>
</gene>
<sequence length="41" mass="4712">MGVIEMKENHDHKPNKPMKGNKNAKKRQQNGQKDANKPGRE</sequence>
<reference evidence="2 3" key="1">
    <citation type="journal article" date="2019" name="Int. J. Syst. Evol. Microbiol.">
        <title>The Global Catalogue of Microorganisms (GCM) 10K type strain sequencing project: providing services to taxonomists for standard genome sequencing and annotation.</title>
        <authorList>
            <consortium name="The Broad Institute Genomics Platform"/>
            <consortium name="The Broad Institute Genome Sequencing Center for Infectious Disease"/>
            <person name="Wu L."/>
            <person name="Ma J."/>
        </authorList>
    </citation>
    <scope>NUCLEOTIDE SEQUENCE [LARGE SCALE GENOMIC DNA]</scope>
    <source>
        <strain evidence="2 3">JCM 1407</strain>
    </source>
</reference>
<proteinExistence type="predicted"/>
<organism evidence="2 3">
    <name type="scientific">Clostridium oceanicum</name>
    <dbReference type="NCBI Taxonomy" id="1543"/>
    <lineage>
        <taxon>Bacteria</taxon>
        <taxon>Bacillati</taxon>
        <taxon>Bacillota</taxon>
        <taxon>Clostridia</taxon>
        <taxon>Eubacteriales</taxon>
        <taxon>Clostridiaceae</taxon>
        <taxon>Clostridium</taxon>
    </lineage>
</organism>
<protein>
    <submittedName>
        <fullName evidence="2">Uncharacterized protein</fullName>
    </submittedName>
</protein>